<organism evidence="2 3">
    <name type="scientific">Planomonospora alba</name>
    <dbReference type="NCBI Taxonomy" id="161354"/>
    <lineage>
        <taxon>Bacteria</taxon>
        <taxon>Bacillati</taxon>
        <taxon>Actinomycetota</taxon>
        <taxon>Actinomycetes</taxon>
        <taxon>Streptosporangiales</taxon>
        <taxon>Streptosporangiaceae</taxon>
        <taxon>Planomonospora</taxon>
    </lineage>
</organism>
<reference evidence="3" key="1">
    <citation type="journal article" date="2019" name="Int. J. Syst. Evol. Microbiol.">
        <title>The Global Catalogue of Microorganisms (GCM) 10K type strain sequencing project: providing services to taxonomists for standard genome sequencing and annotation.</title>
        <authorList>
            <consortium name="The Broad Institute Genomics Platform"/>
            <consortium name="The Broad Institute Genome Sequencing Center for Infectious Disease"/>
            <person name="Wu L."/>
            <person name="Ma J."/>
        </authorList>
    </citation>
    <scope>NUCLEOTIDE SEQUENCE [LARGE SCALE GENOMIC DNA]</scope>
    <source>
        <strain evidence="3">JCM 9373</strain>
    </source>
</reference>
<feature type="region of interest" description="Disordered" evidence="1">
    <location>
        <begin position="1"/>
        <end position="67"/>
    </location>
</feature>
<evidence type="ECO:0000313" key="3">
    <source>
        <dbReference type="Proteomes" id="UP001500320"/>
    </source>
</evidence>
<gene>
    <name evidence="2" type="ORF">GCM10010466_18770</name>
</gene>
<name>A0ABP6N174_9ACTN</name>
<accession>A0ABP6N174</accession>
<evidence type="ECO:0000256" key="1">
    <source>
        <dbReference type="SAM" id="MobiDB-lite"/>
    </source>
</evidence>
<proteinExistence type="predicted"/>
<sequence length="105" mass="11078">MARAGHGGPGRSGPGRAGSGGGVPGRDAGQDAPGSEPVEDTPFERRLDDFYSPGVPLSRLRPRADGTPASADFLLRALEPPQVKVRHIPLVDLLRKPYRALGEDD</sequence>
<protein>
    <submittedName>
        <fullName evidence="2">Uncharacterized protein</fullName>
    </submittedName>
</protein>
<dbReference type="EMBL" id="BAAAUT010000012">
    <property type="protein sequence ID" value="GAA3128296.1"/>
    <property type="molecule type" value="Genomic_DNA"/>
</dbReference>
<keyword evidence="3" id="KW-1185">Reference proteome</keyword>
<evidence type="ECO:0000313" key="2">
    <source>
        <dbReference type="EMBL" id="GAA3128296.1"/>
    </source>
</evidence>
<dbReference type="Proteomes" id="UP001500320">
    <property type="component" value="Unassembled WGS sequence"/>
</dbReference>
<feature type="compositionally biased region" description="Gly residues" evidence="1">
    <location>
        <begin position="1"/>
        <end position="24"/>
    </location>
</feature>
<comment type="caution">
    <text evidence="2">The sequence shown here is derived from an EMBL/GenBank/DDBJ whole genome shotgun (WGS) entry which is preliminary data.</text>
</comment>